<dbReference type="EMBL" id="JAFLNM010000006">
    <property type="protein sequence ID" value="MBO0343488.1"/>
    <property type="molecule type" value="Genomic_DNA"/>
</dbReference>
<dbReference type="InterPro" id="IPR003313">
    <property type="entry name" value="AraC-bd"/>
</dbReference>
<dbReference type="PANTHER" id="PTHR43280:SF27">
    <property type="entry name" value="TRANSCRIPTIONAL REGULATOR MTLR"/>
    <property type="match status" value="1"/>
</dbReference>
<evidence type="ECO:0000313" key="5">
    <source>
        <dbReference type="EMBL" id="MBO0343488.1"/>
    </source>
</evidence>
<dbReference type="Gene3D" id="2.60.120.10">
    <property type="entry name" value="Jelly Rolls"/>
    <property type="match status" value="1"/>
</dbReference>
<keyword evidence="2" id="KW-0238">DNA-binding</keyword>
<gene>
    <name evidence="5" type="ORF">J0654_17670</name>
</gene>
<dbReference type="SUPFAM" id="SSF46689">
    <property type="entry name" value="Homeodomain-like"/>
    <property type="match status" value="2"/>
</dbReference>
<accession>A0ABS3FJV0</accession>
<dbReference type="RefSeq" id="WP_207030443.1">
    <property type="nucleotide sequence ID" value="NZ_JAFLNM010000006.1"/>
</dbReference>
<comment type="caution">
    <text evidence="5">The sequence shown here is derived from an EMBL/GenBank/DDBJ whole genome shotgun (WGS) entry which is preliminary data.</text>
</comment>
<reference evidence="5 6" key="1">
    <citation type="submission" date="2021-03" db="EMBL/GenBank/DDBJ databases">
        <title>Muricauda lutimaris sp. nov. and Muricauda ruestringensis sp. nov, two marine members of the Flavobacteriaceae isolated from deep sea sediments of Western Pacific.</title>
        <authorList>
            <person name="Zhao S."/>
            <person name="Liu R."/>
        </authorList>
    </citation>
    <scope>NUCLEOTIDE SEQUENCE [LARGE SCALE GENOMIC DNA]</scope>
    <source>
        <strain evidence="5 6">BC31-3-A3</strain>
    </source>
</reference>
<sequence length="287" mass="33465">MKPILIDSNSIFQGPVTAKKLYLPYLNSPLHFHNVYEIVLIEKGEGKRVVGDHVDRFTNGDLVFMGPRLPHFWCSDKECMDRNEPEGFKAIIVHFDIEWLEGKSLATPESYDLRKILAQVQRGVSINGKPKQRIAIYVKKLAKGNYLQRLIYLLKILDELKDVKSYDCLASVNFRTSYDHKKVERIEKIYQYVMNNFTRPIKLDEVANVAHMTPTAFCKYFKSYSHKTFTTFLNEFRIGHACKLLHDRSLTISQIYLQCGFNNFSNFNRSFKVVKNMSPTEYRDSIP</sequence>
<dbReference type="Proteomes" id="UP000664807">
    <property type="component" value="Unassembled WGS sequence"/>
</dbReference>
<dbReference type="Gene3D" id="1.10.10.60">
    <property type="entry name" value="Homeodomain-like"/>
    <property type="match status" value="2"/>
</dbReference>
<dbReference type="InterPro" id="IPR014710">
    <property type="entry name" value="RmlC-like_jellyroll"/>
</dbReference>
<dbReference type="Pfam" id="PF12833">
    <property type="entry name" value="HTH_18"/>
    <property type="match status" value="1"/>
</dbReference>
<evidence type="ECO:0000256" key="2">
    <source>
        <dbReference type="ARBA" id="ARBA00023125"/>
    </source>
</evidence>
<proteinExistence type="predicted"/>
<evidence type="ECO:0000256" key="3">
    <source>
        <dbReference type="ARBA" id="ARBA00023163"/>
    </source>
</evidence>
<dbReference type="InterPro" id="IPR009057">
    <property type="entry name" value="Homeodomain-like_sf"/>
</dbReference>
<keyword evidence="1" id="KW-0805">Transcription regulation</keyword>
<dbReference type="PROSITE" id="PS01124">
    <property type="entry name" value="HTH_ARAC_FAMILY_2"/>
    <property type="match status" value="1"/>
</dbReference>
<dbReference type="InterPro" id="IPR037923">
    <property type="entry name" value="HTH-like"/>
</dbReference>
<evidence type="ECO:0000256" key="1">
    <source>
        <dbReference type="ARBA" id="ARBA00023015"/>
    </source>
</evidence>
<dbReference type="Pfam" id="PF02311">
    <property type="entry name" value="AraC_binding"/>
    <property type="match status" value="1"/>
</dbReference>
<organism evidence="5 6">
    <name type="scientific">Flagellimonas profundi</name>
    <dbReference type="NCBI Taxonomy" id="2915620"/>
    <lineage>
        <taxon>Bacteria</taxon>
        <taxon>Pseudomonadati</taxon>
        <taxon>Bacteroidota</taxon>
        <taxon>Flavobacteriia</taxon>
        <taxon>Flavobacteriales</taxon>
        <taxon>Flavobacteriaceae</taxon>
        <taxon>Flagellimonas</taxon>
    </lineage>
</organism>
<protein>
    <submittedName>
        <fullName evidence="5">Helix-turn-helix domain-containing protein</fullName>
    </submittedName>
</protein>
<keyword evidence="6" id="KW-1185">Reference proteome</keyword>
<dbReference type="SMART" id="SM00342">
    <property type="entry name" value="HTH_ARAC"/>
    <property type="match status" value="1"/>
</dbReference>
<dbReference type="PANTHER" id="PTHR43280">
    <property type="entry name" value="ARAC-FAMILY TRANSCRIPTIONAL REGULATOR"/>
    <property type="match status" value="1"/>
</dbReference>
<feature type="domain" description="HTH araC/xylS-type" evidence="4">
    <location>
        <begin position="187"/>
        <end position="285"/>
    </location>
</feature>
<dbReference type="SUPFAM" id="SSF51215">
    <property type="entry name" value="Regulatory protein AraC"/>
    <property type="match status" value="1"/>
</dbReference>
<dbReference type="InterPro" id="IPR018060">
    <property type="entry name" value="HTH_AraC"/>
</dbReference>
<evidence type="ECO:0000313" key="6">
    <source>
        <dbReference type="Proteomes" id="UP000664807"/>
    </source>
</evidence>
<name>A0ABS3FJV0_9FLAO</name>
<keyword evidence="3" id="KW-0804">Transcription</keyword>
<evidence type="ECO:0000259" key="4">
    <source>
        <dbReference type="PROSITE" id="PS01124"/>
    </source>
</evidence>